<accession>Q0AN46</accession>
<protein>
    <submittedName>
        <fullName evidence="1">Uncharacterized protein</fullName>
    </submittedName>
</protein>
<keyword evidence="2" id="KW-1185">Reference proteome</keyword>
<sequence>MIQFLISIIEWFAVVALSSIGIEADAARGCASNPNTRPAEYREAVMGTEAPLVKATQVNLLSDPCQQWLPISAPSEVPELLSPPLIYSS</sequence>
<reference evidence="1 2" key="1">
    <citation type="submission" date="2006-08" db="EMBL/GenBank/DDBJ databases">
        <title>Complete sequence of Maricaulis maris MCS10.</title>
        <authorList>
            <consortium name="US DOE Joint Genome Institute"/>
            <person name="Copeland A."/>
            <person name="Lucas S."/>
            <person name="Lapidus A."/>
            <person name="Barry K."/>
            <person name="Detter J.C."/>
            <person name="Glavina del Rio T."/>
            <person name="Hammon N."/>
            <person name="Israni S."/>
            <person name="Dalin E."/>
            <person name="Tice H."/>
            <person name="Pitluck S."/>
            <person name="Saunders E."/>
            <person name="Brettin T."/>
            <person name="Bruce D."/>
            <person name="Han C."/>
            <person name="Tapia R."/>
            <person name="Gilna P."/>
            <person name="Schmutz J."/>
            <person name="Larimer F."/>
            <person name="Land M."/>
            <person name="Hauser L."/>
            <person name="Kyrpides N."/>
            <person name="Mikhailova N."/>
            <person name="Viollier P."/>
            <person name="Stephens C."/>
            <person name="Richardson P."/>
        </authorList>
    </citation>
    <scope>NUCLEOTIDE SEQUENCE [LARGE SCALE GENOMIC DNA]</scope>
    <source>
        <strain evidence="1 2">MCS10</strain>
    </source>
</reference>
<name>Q0AN46_MARMM</name>
<dbReference type="STRING" id="394221.Mmar10_1999"/>
<dbReference type="HOGENOM" id="CLU_2451105_0_0_5"/>
<dbReference type="AlphaFoldDB" id="Q0AN46"/>
<gene>
    <name evidence="1" type="ordered locus">Mmar10_1999</name>
</gene>
<evidence type="ECO:0000313" key="1">
    <source>
        <dbReference type="EMBL" id="ABI66291.1"/>
    </source>
</evidence>
<dbReference type="Proteomes" id="UP000001964">
    <property type="component" value="Chromosome"/>
</dbReference>
<organism evidence="1 2">
    <name type="scientific">Maricaulis maris (strain MCS10)</name>
    <name type="common">Caulobacter maris</name>
    <dbReference type="NCBI Taxonomy" id="394221"/>
    <lineage>
        <taxon>Bacteria</taxon>
        <taxon>Pseudomonadati</taxon>
        <taxon>Pseudomonadota</taxon>
        <taxon>Alphaproteobacteria</taxon>
        <taxon>Maricaulales</taxon>
        <taxon>Maricaulaceae</taxon>
        <taxon>Maricaulis</taxon>
    </lineage>
</organism>
<dbReference type="RefSeq" id="WP_011643936.1">
    <property type="nucleotide sequence ID" value="NC_008347.1"/>
</dbReference>
<proteinExistence type="predicted"/>
<dbReference type="KEGG" id="mmr:Mmar10_1999"/>
<dbReference type="OrthoDB" id="9969332at2"/>
<dbReference type="EMBL" id="CP000449">
    <property type="protein sequence ID" value="ABI66291.1"/>
    <property type="molecule type" value="Genomic_DNA"/>
</dbReference>
<evidence type="ECO:0000313" key="2">
    <source>
        <dbReference type="Proteomes" id="UP000001964"/>
    </source>
</evidence>